<proteinExistence type="predicted"/>
<organism evidence="1 2">
    <name type="scientific">Streptomyces peucetius</name>
    <dbReference type="NCBI Taxonomy" id="1950"/>
    <lineage>
        <taxon>Bacteria</taxon>
        <taxon>Bacillati</taxon>
        <taxon>Actinomycetota</taxon>
        <taxon>Actinomycetes</taxon>
        <taxon>Kitasatosporales</taxon>
        <taxon>Streptomycetaceae</taxon>
        <taxon>Streptomyces</taxon>
    </lineage>
</organism>
<name>A0ABY6I4G4_STRPE</name>
<evidence type="ECO:0000313" key="1">
    <source>
        <dbReference type="EMBL" id="UYQ61871.1"/>
    </source>
</evidence>
<accession>A0ABY6I4G4</accession>
<gene>
    <name evidence="1" type="ORF">OGH68_10440</name>
</gene>
<reference evidence="1" key="1">
    <citation type="submission" date="2022-10" db="EMBL/GenBank/DDBJ databases">
        <title>Cytochrome P450 Catalyzes Benzene Ring Formation in the Biosynthesis of Trialkyl-Substituted Aromatic Polyketides.</title>
        <authorList>
            <person name="Zhao E."/>
            <person name="Ge H."/>
        </authorList>
    </citation>
    <scope>NUCLEOTIDE SEQUENCE</scope>
    <source>
        <strain evidence="1">NA0869</strain>
    </source>
</reference>
<dbReference type="Proteomes" id="UP001163878">
    <property type="component" value="Chromosome"/>
</dbReference>
<dbReference type="EMBL" id="CP107567">
    <property type="protein sequence ID" value="UYQ61871.1"/>
    <property type="molecule type" value="Genomic_DNA"/>
</dbReference>
<dbReference type="RefSeq" id="WP_264243100.1">
    <property type="nucleotide sequence ID" value="NZ_CP107567.1"/>
</dbReference>
<evidence type="ECO:0000313" key="2">
    <source>
        <dbReference type="Proteomes" id="UP001163878"/>
    </source>
</evidence>
<sequence>MAERRRNVRGVVAVVVLLVVALTAWQGGATAGVRQPTPSVPPITLSGTGQEVTEEFALTGGLAVVRSECASCTENFIVELLDDQRQVKDLVVNRVGSYEGTKGVGVSAGDHVLQVNANAPWTVEITQPGNQPSAARLPQTWSGNGDRLEGPFAADQVVTVTANHTGDSNFVVAVIDARGRAQDLVFNEIRDFEGSAVARMPGEGPYYVNVTSEGDWTLTLTEP</sequence>
<keyword evidence="2" id="KW-1185">Reference proteome</keyword>
<protein>
    <submittedName>
        <fullName evidence="1">Uncharacterized protein</fullName>
    </submittedName>
</protein>